<dbReference type="InterPro" id="IPR025442">
    <property type="entry name" value="DUF4185"/>
</dbReference>
<dbReference type="InterPro" id="IPR023296">
    <property type="entry name" value="Glyco_hydro_beta-prop_sf"/>
</dbReference>
<evidence type="ECO:0000313" key="5">
    <source>
        <dbReference type="Proteomes" id="UP000830198"/>
    </source>
</evidence>
<evidence type="ECO:0000313" key="4">
    <source>
        <dbReference type="EMBL" id="UPK71023.1"/>
    </source>
</evidence>
<feature type="domain" description="DUF4185" evidence="2">
    <location>
        <begin position="210"/>
        <end position="486"/>
    </location>
</feature>
<evidence type="ECO:0000259" key="3">
    <source>
        <dbReference type="Pfam" id="PF14200"/>
    </source>
</evidence>
<dbReference type="Proteomes" id="UP000830198">
    <property type="component" value="Chromosome"/>
</dbReference>
<dbReference type="SUPFAM" id="SSF50370">
    <property type="entry name" value="Ricin B-like lectins"/>
    <property type="match status" value="1"/>
</dbReference>
<dbReference type="PROSITE" id="PS50231">
    <property type="entry name" value="RICIN_B_LECTIN"/>
    <property type="match status" value="1"/>
</dbReference>
<keyword evidence="5" id="KW-1185">Reference proteome</keyword>
<feature type="domain" description="Ricin B lectin" evidence="3">
    <location>
        <begin position="73"/>
        <end position="159"/>
    </location>
</feature>
<evidence type="ECO:0000256" key="1">
    <source>
        <dbReference type="SAM" id="SignalP"/>
    </source>
</evidence>
<dbReference type="Pfam" id="PF14200">
    <property type="entry name" value="RicinB_lectin_2"/>
    <property type="match status" value="1"/>
</dbReference>
<organism evidence="4 5">
    <name type="scientific">Chitinophaga filiformis</name>
    <name type="common">Myxococcus filiformis</name>
    <name type="synonym">Flexibacter filiformis</name>
    <dbReference type="NCBI Taxonomy" id="104663"/>
    <lineage>
        <taxon>Bacteria</taxon>
        <taxon>Pseudomonadati</taxon>
        <taxon>Bacteroidota</taxon>
        <taxon>Chitinophagia</taxon>
        <taxon>Chitinophagales</taxon>
        <taxon>Chitinophagaceae</taxon>
        <taxon>Chitinophaga</taxon>
    </lineage>
</organism>
<dbReference type="RefSeq" id="WP_247813167.1">
    <property type="nucleotide sequence ID" value="NZ_CP095855.1"/>
</dbReference>
<dbReference type="InterPro" id="IPR035992">
    <property type="entry name" value="Ricin_B-like_lectins"/>
</dbReference>
<dbReference type="Pfam" id="PF13810">
    <property type="entry name" value="DUF4185"/>
    <property type="match status" value="1"/>
</dbReference>
<feature type="signal peptide" evidence="1">
    <location>
        <begin position="1"/>
        <end position="20"/>
    </location>
</feature>
<accession>A0ABY4I5W2</accession>
<gene>
    <name evidence="4" type="ORF">MYF79_06895</name>
</gene>
<protein>
    <submittedName>
        <fullName evidence="4">RICIN domain-containing protein</fullName>
    </submittedName>
</protein>
<sequence>MKMLTVLLSILICAHHLVQATSLPDYLTVTLRNAKSNKYLEVSGDPLRNEKYKDSVALQQWELSISRGDTDRWQKWHLIYQITVNGTRYYHIRNLHSGKLADANGTIVQQLAALPQTSDRQLWRLEDKGNGRYMIFNKGSGLALSLEGGATGNGVKVILDRLNTDGRQSWMLSVIANDTYRDDEVVRFFNRNNTTQGSAAFDQGNSIPLIWGANNGKVLWVTQDAWDGVQLQSNNMFRCGDFHRYSNSVLIQPARADWNPEHTPNMTINSSTSGKPRQVFNIQPGTSWSWAGPGIEINDKVYVHCGEGQGLDITGQSLYQLTQSTGTEWKVERNMPNGLDSQKIITYSCGMVKPGDGYVYVFGKEGISFNYASYVHVARFPEGNPLLWEYYNGSGWTGRPSPGSTARIADGRGTVSVAYLNGKYILMTMDQGFDCDTARNIYIATASSPTGPFSGETLVYTIKEYFKGQYARYYTPVIHPEFDNGRNELLLSYCLNFSACKLESCEGEWLDPYYYRVKGIRVPYAKIGL</sequence>
<proteinExistence type="predicted"/>
<keyword evidence="1" id="KW-0732">Signal</keyword>
<dbReference type="InterPro" id="IPR000772">
    <property type="entry name" value="Ricin_B_lectin"/>
</dbReference>
<dbReference type="CDD" id="cd00161">
    <property type="entry name" value="beta-trefoil_Ricin-like"/>
    <property type="match status" value="1"/>
</dbReference>
<reference evidence="4 5" key="1">
    <citation type="submission" date="2022-04" db="EMBL/GenBank/DDBJ databases">
        <title>The arsenic-methylating capacity of Chitinophaga filiformis YT5 during chitin decomposition.</title>
        <authorList>
            <person name="Chen G."/>
            <person name="Liang Y."/>
        </authorList>
    </citation>
    <scope>NUCLEOTIDE SEQUENCE [LARGE SCALE GENOMIC DNA]</scope>
    <source>
        <strain evidence="4 5">YT5</strain>
    </source>
</reference>
<name>A0ABY4I5W2_CHIFI</name>
<dbReference type="SUPFAM" id="SSF75005">
    <property type="entry name" value="Arabinanase/levansucrase/invertase"/>
    <property type="match status" value="1"/>
</dbReference>
<dbReference type="Gene3D" id="2.80.10.50">
    <property type="match status" value="2"/>
</dbReference>
<evidence type="ECO:0000259" key="2">
    <source>
        <dbReference type="Pfam" id="PF13810"/>
    </source>
</evidence>
<dbReference type="EMBL" id="CP095855">
    <property type="protein sequence ID" value="UPK71023.1"/>
    <property type="molecule type" value="Genomic_DNA"/>
</dbReference>
<feature type="chain" id="PRO_5045189014" evidence="1">
    <location>
        <begin position="21"/>
        <end position="529"/>
    </location>
</feature>